<sequence>MEILKDRYTITELSERLGVTDHALRYYEKEFNLNIPKDSRGRRYYTPEYANIMFKIKTMRDDGLEIKAIKKILESENIVDPPPVVTDNTFNTLTPVYSEETMLDIKNFFNEFGEQLTKSFSTEISSAKEQIKNEICKTKLELGACMDNSLRKIESKLDKHFENIDRSLSLWREKNKRSFFSRISKAILRKKSI</sequence>
<dbReference type="HOGENOM" id="CLU_1425780_0_0_9"/>
<reference evidence="7" key="1">
    <citation type="submission" date="2011-12" db="EMBL/GenBank/DDBJ databases">
        <title>Complete sequence of Clostridium clariflavum DSM 19732.</title>
        <authorList>
            <consortium name="US DOE Joint Genome Institute"/>
            <person name="Lucas S."/>
            <person name="Han J."/>
            <person name="Lapidus A."/>
            <person name="Cheng J.-F."/>
            <person name="Goodwin L."/>
            <person name="Pitluck S."/>
            <person name="Peters L."/>
            <person name="Teshima H."/>
            <person name="Detter J.C."/>
            <person name="Han C."/>
            <person name="Tapia R."/>
            <person name="Land M."/>
            <person name="Hauser L."/>
            <person name="Kyrpides N."/>
            <person name="Ivanova N."/>
            <person name="Pagani I."/>
            <person name="Kitzmiller T."/>
            <person name="Lynd L."/>
            <person name="Izquierdo J."/>
            <person name="Woyke T."/>
        </authorList>
    </citation>
    <scope>NUCLEOTIDE SEQUENCE [LARGE SCALE GENOMIC DNA]</scope>
    <source>
        <strain evidence="7">DSM 19732 / NBRC 101661 / EBR45</strain>
    </source>
</reference>
<protein>
    <submittedName>
        <fullName evidence="6">Putative transcriptional regulator</fullName>
    </submittedName>
</protein>
<dbReference type="InterPro" id="IPR047057">
    <property type="entry name" value="MerR_fam"/>
</dbReference>
<evidence type="ECO:0000259" key="5">
    <source>
        <dbReference type="PROSITE" id="PS50937"/>
    </source>
</evidence>
<dbReference type="AlphaFoldDB" id="G8LW17"/>
<dbReference type="InterPro" id="IPR000551">
    <property type="entry name" value="MerR-type_HTH_dom"/>
</dbReference>
<dbReference type="OrthoDB" id="9811174at2"/>
<dbReference type="SUPFAM" id="SSF46955">
    <property type="entry name" value="Putative DNA-binding domain"/>
    <property type="match status" value="1"/>
</dbReference>
<dbReference type="RefSeq" id="WP_014255201.1">
    <property type="nucleotide sequence ID" value="NC_016627.1"/>
</dbReference>
<dbReference type="Proteomes" id="UP000005435">
    <property type="component" value="Chromosome"/>
</dbReference>
<dbReference type="SMART" id="SM00422">
    <property type="entry name" value="HTH_MERR"/>
    <property type="match status" value="1"/>
</dbReference>
<dbReference type="GO" id="GO:0003700">
    <property type="term" value="F:DNA-binding transcription factor activity"/>
    <property type="evidence" value="ECO:0007669"/>
    <property type="project" value="InterPro"/>
</dbReference>
<dbReference type="GO" id="GO:0003677">
    <property type="term" value="F:DNA binding"/>
    <property type="evidence" value="ECO:0007669"/>
    <property type="project" value="UniProtKB-KW"/>
</dbReference>
<evidence type="ECO:0000256" key="4">
    <source>
        <dbReference type="ARBA" id="ARBA00023163"/>
    </source>
</evidence>
<keyword evidence="3" id="KW-0238">DNA-binding</keyword>
<dbReference type="KEGG" id="ccl:Clocl_2022"/>
<dbReference type="InterPro" id="IPR009061">
    <property type="entry name" value="DNA-bd_dom_put_sf"/>
</dbReference>
<dbReference type="STRING" id="720554.Clocl_2022"/>
<keyword evidence="1" id="KW-0678">Repressor</keyword>
<evidence type="ECO:0000313" key="6">
    <source>
        <dbReference type="EMBL" id="AEV68621.1"/>
    </source>
</evidence>
<reference evidence="6 7" key="2">
    <citation type="journal article" date="2012" name="Stand. Genomic Sci.">
        <title>Complete Genome Sequence of Clostridium clariflavum DSM 19732.</title>
        <authorList>
            <person name="Izquierdo J.A."/>
            <person name="Goodwin L."/>
            <person name="Davenport K.W."/>
            <person name="Teshima H."/>
            <person name="Bruce D."/>
            <person name="Detter C."/>
            <person name="Tapia R."/>
            <person name="Han S."/>
            <person name="Land M."/>
            <person name="Hauser L."/>
            <person name="Jeffries C.D."/>
            <person name="Han J."/>
            <person name="Pitluck S."/>
            <person name="Nolan M."/>
            <person name="Chen A."/>
            <person name="Huntemann M."/>
            <person name="Mavromatis K."/>
            <person name="Mikhailova N."/>
            <person name="Liolios K."/>
            <person name="Woyke T."/>
            <person name="Lynd L.R."/>
        </authorList>
    </citation>
    <scope>NUCLEOTIDE SEQUENCE [LARGE SCALE GENOMIC DNA]</scope>
    <source>
        <strain evidence="7">DSM 19732 / NBRC 101661 / EBR45</strain>
    </source>
</reference>
<accession>G8LW17</accession>
<proteinExistence type="predicted"/>
<keyword evidence="2" id="KW-0805">Transcription regulation</keyword>
<evidence type="ECO:0000313" key="7">
    <source>
        <dbReference type="Proteomes" id="UP000005435"/>
    </source>
</evidence>
<dbReference type="PROSITE" id="PS50937">
    <property type="entry name" value="HTH_MERR_2"/>
    <property type="match status" value="1"/>
</dbReference>
<keyword evidence="4" id="KW-0804">Transcription</keyword>
<organism evidence="6 7">
    <name type="scientific">Acetivibrio clariflavus (strain DSM 19732 / NBRC 101661 / EBR45)</name>
    <name type="common">Clostridium clariflavum</name>
    <dbReference type="NCBI Taxonomy" id="720554"/>
    <lineage>
        <taxon>Bacteria</taxon>
        <taxon>Bacillati</taxon>
        <taxon>Bacillota</taxon>
        <taxon>Clostridia</taxon>
        <taxon>Eubacteriales</taxon>
        <taxon>Oscillospiraceae</taxon>
        <taxon>Acetivibrio</taxon>
    </lineage>
</organism>
<dbReference type="Pfam" id="PF13411">
    <property type="entry name" value="MerR_1"/>
    <property type="match status" value="1"/>
</dbReference>
<dbReference type="PANTHER" id="PTHR30204">
    <property type="entry name" value="REDOX-CYCLING DRUG-SENSING TRANSCRIPTIONAL ACTIVATOR SOXR"/>
    <property type="match status" value="1"/>
</dbReference>
<dbReference type="eggNOG" id="COG0789">
    <property type="taxonomic scope" value="Bacteria"/>
</dbReference>
<gene>
    <name evidence="6" type="ordered locus">Clocl_2022</name>
</gene>
<feature type="domain" description="HTH merR-type" evidence="5">
    <location>
        <begin position="7"/>
        <end position="75"/>
    </location>
</feature>
<evidence type="ECO:0000256" key="3">
    <source>
        <dbReference type="ARBA" id="ARBA00023125"/>
    </source>
</evidence>
<name>G8LW17_ACECE</name>
<dbReference type="CDD" id="cd04764">
    <property type="entry name" value="HTH_MlrA-like_sg1"/>
    <property type="match status" value="1"/>
</dbReference>
<dbReference type="PANTHER" id="PTHR30204:SF69">
    <property type="entry name" value="MERR-FAMILY TRANSCRIPTIONAL REGULATOR"/>
    <property type="match status" value="1"/>
</dbReference>
<keyword evidence="7" id="KW-1185">Reference proteome</keyword>
<dbReference type="EMBL" id="CP003065">
    <property type="protein sequence ID" value="AEV68621.1"/>
    <property type="molecule type" value="Genomic_DNA"/>
</dbReference>
<dbReference type="Gene3D" id="1.10.1660.10">
    <property type="match status" value="1"/>
</dbReference>
<evidence type="ECO:0000256" key="2">
    <source>
        <dbReference type="ARBA" id="ARBA00023015"/>
    </source>
</evidence>
<evidence type="ECO:0000256" key="1">
    <source>
        <dbReference type="ARBA" id="ARBA00022491"/>
    </source>
</evidence>